<dbReference type="SUPFAM" id="SSF56349">
    <property type="entry name" value="DNA breaking-rejoining enzymes"/>
    <property type="match status" value="1"/>
</dbReference>
<feature type="domain" description="Tyr recombinase" evidence="4">
    <location>
        <begin position="217"/>
        <end position="399"/>
    </location>
</feature>
<dbReference type="PANTHER" id="PTHR30349">
    <property type="entry name" value="PHAGE INTEGRASE-RELATED"/>
    <property type="match status" value="1"/>
</dbReference>
<dbReference type="InterPro" id="IPR013762">
    <property type="entry name" value="Integrase-like_cat_sf"/>
</dbReference>
<name>A0ABM9DAV8_9BACT</name>
<dbReference type="InterPro" id="IPR050090">
    <property type="entry name" value="Tyrosine_recombinase_XerCD"/>
</dbReference>
<dbReference type="Gene3D" id="1.10.150.130">
    <property type="match status" value="1"/>
</dbReference>
<dbReference type="InterPro" id="IPR002104">
    <property type="entry name" value="Integrase_catalytic"/>
</dbReference>
<dbReference type="InterPro" id="IPR010998">
    <property type="entry name" value="Integrase_recombinase_N"/>
</dbReference>
<dbReference type="Gene3D" id="1.10.443.10">
    <property type="entry name" value="Intergrase catalytic core"/>
    <property type="match status" value="1"/>
</dbReference>
<protein>
    <submittedName>
        <fullName evidence="5">Integrase</fullName>
    </submittedName>
</protein>
<evidence type="ECO:0000256" key="3">
    <source>
        <dbReference type="ARBA" id="ARBA00023172"/>
    </source>
</evidence>
<evidence type="ECO:0000259" key="4">
    <source>
        <dbReference type="PROSITE" id="PS51898"/>
    </source>
</evidence>
<dbReference type="Proteomes" id="UP001295463">
    <property type="component" value="Chromosome"/>
</dbReference>
<dbReference type="PROSITE" id="PS51898">
    <property type="entry name" value="TYR_RECOMBINASE"/>
    <property type="match status" value="1"/>
</dbReference>
<dbReference type="Pfam" id="PF00589">
    <property type="entry name" value="Phage_integrase"/>
    <property type="match status" value="1"/>
</dbReference>
<keyword evidence="6" id="KW-1185">Reference proteome</keyword>
<accession>A0ABM9DAV8</accession>
<keyword evidence="2" id="KW-0238">DNA-binding</keyword>
<dbReference type="InterPro" id="IPR011010">
    <property type="entry name" value="DNA_brk_join_enz"/>
</dbReference>
<dbReference type="Pfam" id="PF12167">
    <property type="entry name" value="Arm-DNA-bind_2"/>
    <property type="match status" value="1"/>
</dbReference>
<evidence type="ECO:0000256" key="1">
    <source>
        <dbReference type="ARBA" id="ARBA00008857"/>
    </source>
</evidence>
<evidence type="ECO:0000313" key="5">
    <source>
        <dbReference type="EMBL" id="CAH2032317.1"/>
    </source>
</evidence>
<dbReference type="InterPro" id="IPR022000">
    <property type="entry name" value="Min27-like_integrase_DNA_bind"/>
</dbReference>
<evidence type="ECO:0000313" key="6">
    <source>
        <dbReference type="Proteomes" id="UP001295463"/>
    </source>
</evidence>
<gene>
    <name evidence="5" type="ORF">GEAMG1_2481</name>
</gene>
<sequence length="438" mass="50946">MRTKKGMLALEQPAKQFGRVKRRKDSCKLYIDFYYFGHRIIRSTELDDTPANEQKVRDFLNRIGDRVEKGTFKFAEAFPGASRKEKAFFTKLEGREYRPEPHNVLFGDYVKEWMKTIFPTFGSPTKHRDYQEAIRRMLPHFKNLTFHQITGQELYKFTETLKWKTGPNKGKPLSRARKVNILIPFRAIWNDACDHYRWVIKNPCDGIHKKLPKTEKKERLALRFRDWQLFLESLEEHYRPIAELMILTGMIVSEMAALTKDSIQGDYLKLTSSYVLKNEKSSLKTAFRKRDIYITDAIRKRLDILVARATTPYLVTSARGSRLHSTDFAKVWKKAVDKAGIAPMTSYTARHTFAAWALTIGVNPLRLVKLMGHASKQMVYEVYGNYVEGLEEDAVAILDYFGRDFIEPRKKKNPALYGYSTGHSQGIVKPNYLIPLSY</sequence>
<evidence type="ECO:0000256" key="2">
    <source>
        <dbReference type="ARBA" id="ARBA00023125"/>
    </source>
</evidence>
<reference evidence="5 6" key="1">
    <citation type="submission" date="2022-03" db="EMBL/GenBank/DDBJ databases">
        <authorList>
            <person name="Koch H."/>
        </authorList>
    </citation>
    <scope>NUCLEOTIDE SEQUENCE [LARGE SCALE GENOMIC DNA]</scope>
    <source>
        <strain evidence="5 6">G1</strain>
    </source>
</reference>
<proteinExistence type="inferred from homology"/>
<comment type="similarity">
    <text evidence="1">Belongs to the 'phage' integrase family.</text>
</comment>
<dbReference type="RefSeq" id="WP_305733077.1">
    <property type="nucleotide sequence ID" value="NZ_OW150024.1"/>
</dbReference>
<dbReference type="EMBL" id="OW150024">
    <property type="protein sequence ID" value="CAH2032317.1"/>
    <property type="molecule type" value="Genomic_DNA"/>
</dbReference>
<keyword evidence="3" id="KW-0233">DNA recombination</keyword>
<dbReference type="PANTHER" id="PTHR30349:SF64">
    <property type="entry name" value="PROPHAGE INTEGRASE INTD-RELATED"/>
    <property type="match status" value="1"/>
</dbReference>
<organism evidence="5 6">
    <name type="scientific">Trichlorobacter ammonificans</name>
    <dbReference type="NCBI Taxonomy" id="2916410"/>
    <lineage>
        <taxon>Bacteria</taxon>
        <taxon>Pseudomonadati</taxon>
        <taxon>Thermodesulfobacteriota</taxon>
        <taxon>Desulfuromonadia</taxon>
        <taxon>Geobacterales</taxon>
        <taxon>Geobacteraceae</taxon>
        <taxon>Trichlorobacter</taxon>
    </lineage>
</organism>